<evidence type="ECO:0000256" key="3">
    <source>
        <dbReference type="SAM" id="SignalP"/>
    </source>
</evidence>
<name>A0A0A1SL34_9HYPO</name>
<evidence type="ECO:0000256" key="2">
    <source>
        <dbReference type="SAM" id="Phobius"/>
    </source>
</evidence>
<keyword evidence="5" id="KW-1185">Reference proteome</keyword>
<feature type="compositionally biased region" description="Polar residues" evidence="1">
    <location>
        <begin position="390"/>
        <end position="415"/>
    </location>
</feature>
<keyword evidence="3" id="KW-0732">Signal</keyword>
<feature type="transmembrane region" description="Helical" evidence="2">
    <location>
        <begin position="224"/>
        <end position="247"/>
    </location>
</feature>
<accession>A0A0A1SL34</accession>
<evidence type="ECO:0000313" key="4">
    <source>
        <dbReference type="EMBL" id="CEJ80998.1"/>
    </source>
</evidence>
<feature type="region of interest" description="Disordered" evidence="1">
    <location>
        <begin position="390"/>
        <end position="453"/>
    </location>
</feature>
<dbReference type="EMBL" id="CDHN01000001">
    <property type="protein sequence ID" value="CEJ80998.1"/>
    <property type="molecule type" value="Genomic_DNA"/>
</dbReference>
<reference evidence="4 5" key="1">
    <citation type="journal article" date="2015" name="Genome Announc.">
        <title>Draft Genome Sequence and Gene Annotation of the Entomopathogenic Fungus Verticillium hemipterigenum.</title>
        <authorList>
            <person name="Horn F."/>
            <person name="Habel A."/>
            <person name="Scharf D.H."/>
            <person name="Dworschak J."/>
            <person name="Brakhage A.A."/>
            <person name="Guthke R."/>
            <person name="Hertweck C."/>
            <person name="Linde J."/>
        </authorList>
    </citation>
    <scope>NUCLEOTIDE SEQUENCE [LARGE SCALE GENOMIC DNA]</scope>
</reference>
<dbReference type="AlphaFoldDB" id="A0A0A1SL34"/>
<dbReference type="STRING" id="1531966.A0A0A1SL34"/>
<proteinExistence type="predicted"/>
<dbReference type="OrthoDB" id="5426678at2759"/>
<sequence>MVAVSLKAAVAAALALTTTATSALRVSPGSPCEASCGGSSSSKGNNNTSTADIVCHDEQYTTTDAGKKYKQCMTCLQTSTYSNGDANDQTAFLYNMRLSVDFCIFGVPASPEIGSNVCATSEACGKMFNPWTSDVKNGSRSEEFAYCGKNDEPFGPCVDCVRADSSQTKLASYIVALQAGCKYRPLPSTPLMINDTIFANHVVSIVDPTGSAHPAPSGGLSTGAIVGIAIGGFVVVFLAIGSVIMCIRRRRNKEKARLQAAHESSASYDFRCQTHLDPYSPGFDHNTGSPYTEHAMYWNEKQPYTDMSPLGQNPPEGMQNPALGIHFTHGVPTQEGFAASQENIGAAVSSPEAAVITQRHEGSVIDDYYTTPVSTTSMHSNAPFLSSPQMAYSPHPQTSSPLARQEVWTQQQSPIWESAPVEGKGAKNKGRAATGGPVETQTLQTSFPPPPKK</sequence>
<organism evidence="4 5">
    <name type="scientific">[Torrubiella] hemipterigena</name>
    <dbReference type="NCBI Taxonomy" id="1531966"/>
    <lineage>
        <taxon>Eukaryota</taxon>
        <taxon>Fungi</taxon>
        <taxon>Dikarya</taxon>
        <taxon>Ascomycota</taxon>
        <taxon>Pezizomycotina</taxon>
        <taxon>Sordariomycetes</taxon>
        <taxon>Hypocreomycetidae</taxon>
        <taxon>Hypocreales</taxon>
        <taxon>Clavicipitaceae</taxon>
        <taxon>Clavicipitaceae incertae sedis</taxon>
        <taxon>'Torrubiella' clade</taxon>
    </lineage>
</organism>
<evidence type="ECO:0000313" key="5">
    <source>
        <dbReference type="Proteomes" id="UP000039046"/>
    </source>
</evidence>
<gene>
    <name evidence="4" type="ORF">VHEMI01153</name>
</gene>
<dbReference type="CDD" id="cd21699">
    <property type="entry name" value="JMTM_APP_like"/>
    <property type="match status" value="1"/>
</dbReference>
<protein>
    <recommendedName>
        <fullName evidence="6">LPXTG-domain-containing protein</fullName>
    </recommendedName>
</protein>
<evidence type="ECO:0000256" key="1">
    <source>
        <dbReference type="SAM" id="MobiDB-lite"/>
    </source>
</evidence>
<evidence type="ECO:0008006" key="6">
    <source>
        <dbReference type="Google" id="ProtNLM"/>
    </source>
</evidence>
<dbReference type="HOGENOM" id="CLU_031222_2_0_1"/>
<feature type="chain" id="PRO_5001989555" description="LPXTG-domain-containing protein" evidence="3">
    <location>
        <begin position="24"/>
        <end position="453"/>
    </location>
</feature>
<dbReference type="Proteomes" id="UP000039046">
    <property type="component" value="Unassembled WGS sequence"/>
</dbReference>
<keyword evidence="2" id="KW-0812">Transmembrane</keyword>
<feature type="signal peptide" evidence="3">
    <location>
        <begin position="1"/>
        <end position="23"/>
    </location>
</feature>
<keyword evidence="2" id="KW-1133">Transmembrane helix</keyword>
<keyword evidence="2" id="KW-0472">Membrane</keyword>